<keyword evidence="5" id="KW-0067">ATP-binding</keyword>
<evidence type="ECO:0000256" key="4">
    <source>
        <dbReference type="ARBA" id="ARBA00022806"/>
    </source>
</evidence>
<organism evidence="8 9">
    <name type="scientific">Marinitoga aeolica</name>
    <dbReference type="NCBI Taxonomy" id="2809031"/>
    <lineage>
        <taxon>Bacteria</taxon>
        <taxon>Thermotogati</taxon>
        <taxon>Thermotogota</taxon>
        <taxon>Thermotogae</taxon>
        <taxon>Petrotogales</taxon>
        <taxon>Petrotogaceae</taxon>
        <taxon>Marinitoga</taxon>
    </lineage>
</organism>
<dbReference type="Proteomes" id="UP001232493">
    <property type="component" value="Chromosome"/>
</dbReference>
<evidence type="ECO:0000256" key="1">
    <source>
        <dbReference type="ARBA" id="ARBA00007913"/>
    </source>
</evidence>
<comment type="similarity">
    <text evidence="1">Belongs to the DNA2/NAM7 helicase family.</text>
</comment>
<dbReference type="Pfam" id="PF13087">
    <property type="entry name" value="AAA_12"/>
    <property type="match status" value="1"/>
</dbReference>
<accession>A0ABY8PPY7</accession>
<dbReference type="InterPro" id="IPR027417">
    <property type="entry name" value="P-loop_NTPase"/>
</dbReference>
<reference evidence="8 9" key="1">
    <citation type="submission" date="2021-02" db="EMBL/GenBank/DDBJ databases">
        <title>Characterization of Marinitoga sp. nov. str. BP5-C20A.</title>
        <authorList>
            <person name="Erauso G."/>
            <person name="Postec A."/>
        </authorList>
    </citation>
    <scope>NUCLEOTIDE SEQUENCE [LARGE SCALE GENOMIC DNA]</scope>
    <source>
        <strain evidence="8 9">BP5-C20A</strain>
    </source>
</reference>
<sequence length="658" mass="75494">MGFLEELYDAIELEKEAEIRAMINEIKQYGKNREKIGRAINNLSGKYIGKEMGGLFLIKFGRKESIKTDISVGDVVLVSKGNPLKSDLTGSVTEVGNKYIIVAFSNKPPMWVQKSKNIRIDLYLNEVTFKRMQESILKLHYAEGKLKILKSIILGNKKPKLPKQINLDFFDKNLNSSQKEAVSKAVGSDDVFLIHGPPGTGKTRTLTEIILQEVKMGKRVLATADSNTATDNLLYNLVKYKDLKVCRLGHPTRIDEQLIHHSLYYIVENHSDYNKIDEIREKAIKLSEERDKYKKPTPQFRRGLTDEQIEKYALKDRGTRGIFPEDMKLMYNWLKLNKEVQKLFDNARKMEDDLIKKVLTESDVVVSTNGSAGIEELEKIRFDTVVIDEGSQATEPSCYIPIVHGEKIIMGGDHKQLPPTILNPKAEKILSKTLFEKLINKYPENSSILTIQYRMNDKIMQFSNKKFYYGILKSDKKVKNRILKIDTKDIPYPYNKILTETPIVFVDTSMIPEKFEIIKKGSTSKHNPLEAKIVIELSKILNERNIDFGIISPYKDQVKFLKEQIDGIINTVDGFQGKEKEVIIFSLTRSNEEGLIGFLTDERRLNVAITRAKSKLIIIGDIATISKYPLFKDFIDYIRINGKIIELDRHHDFFNLDN</sequence>
<dbReference type="CDD" id="cd18808">
    <property type="entry name" value="SF1_C_Upf1"/>
    <property type="match status" value="1"/>
</dbReference>
<dbReference type="NCBIfam" id="TIGR00376">
    <property type="entry name" value="IGHMBP2 family helicase"/>
    <property type="match status" value="1"/>
</dbReference>
<dbReference type="EC" id="3.6.4.12" evidence="8"/>
<dbReference type="Gene3D" id="3.40.50.300">
    <property type="entry name" value="P-loop containing nucleotide triphosphate hydrolases"/>
    <property type="match status" value="2"/>
</dbReference>
<dbReference type="Gene3D" id="2.40.30.270">
    <property type="match status" value="1"/>
</dbReference>
<keyword evidence="3 8" id="KW-0378">Hydrolase</keyword>
<dbReference type="SUPFAM" id="SSF52540">
    <property type="entry name" value="P-loop containing nucleoside triphosphate hydrolases"/>
    <property type="match status" value="1"/>
</dbReference>
<name>A0ABY8PPY7_9BACT</name>
<dbReference type="GO" id="GO:0003678">
    <property type="term" value="F:DNA helicase activity"/>
    <property type="evidence" value="ECO:0007669"/>
    <property type="project" value="UniProtKB-EC"/>
</dbReference>
<evidence type="ECO:0000259" key="6">
    <source>
        <dbReference type="Pfam" id="PF13086"/>
    </source>
</evidence>
<keyword evidence="2" id="KW-0547">Nucleotide-binding</keyword>
<dbReference type="PANTHER" id="PTHR43788">
    <property type="entry name" value="DNA2/NAM7 HELICASE FAMILY MEMBER"/>
    <property type="match status" value="1"/>
</dbReference>
<evidence type="ECO:0000259" key="7">
    <source>
        <dbReference type="Pfam" id="PF13087"/>
    </source>
</evidence>
<dbReference type="GO" id="GO:0016787">
    <property type="term" value="F:hydrolase activity"/>
    <property type="evidence" value="ECO:0007669"/>
    <property type="project" value="UniProtKB-KW"/>
</dbReference>
<protein>
    <submittedName>
        <fullName evidence="8">IGHMBP2 family helicase</fullName>
        <ecNumber evidence="8">3.6.4.12</ecNumber>
    </submittedName>
</protein>
<dbReference type="InterPro" id="IPR004483">
    <property type="entry name" value="SMUBP-2/Hcs1-like"/>
</dbReference>
<dbReference type="EMBL" id="CP069362">
    <property type="protein sequence ID" value="WGS64675.1"/>
    <property type="molecule type" value="Genomic_DNA"/>
</dbReference>
<proteinExistence type="inferred from homology"/>
<keyword evidence="9" id="KW-1185">Reference proteome</keyword>
<dbReference type="InterPro" id="IPR041679">
    <property type="entry name" value="DNA2/NAM7-like_C"/>
</dbReference>
<evidence type="ECO:0000313" key="8">
    <source>
        <dbReference type="EMBL" id="WGS64675.1"/>
    </source>
</evidence>
<dbReference type="RefSeq" id="WP_280998507.1">
    <property type="nucleotide sequence ID" value="NZ_CP069362.1"/>
</dbReference>
<evidence type="ECO:0000313" key="9">
    <source>
        <dbReference type="Proteomes" id="UP001232493"/>
    </source>
</evidence>
<keyword evidence="4 8" id="KW-0347">Helicase</keyword>
<evidence type="ECO:0000256" key="3">
    <source>
        <dbReference type="ARBA" id="ARBA00022801"/>
    </source>
</evidence>
<evidence type="ECO:0000256" key="5">
    <source>
        <dbReference type="ARBA" id="ARBA00022840"/>
    </source>
</evidence>
<feature type="domain" description="DNA2/NAM7 helicase helicase" evidence="6">
    <location>
        <begin position="173"/>
        <end position="423"/>
    </location>
</feature>
<gene>
    <name evidence="8" type="ORF">JRV97_09960</name>
</gene>
<dbReference type="Pfam" id="PF13086">
    <property type="entry name" value="AAA_11"/>
    <property type="match status" value="1"/>
</dbReference>
<dbReference type="InterPro" id="IPR041677">
    <property type="entry name" value="DNA2/NAM7_AAA_11"/>
</dbReference>
<dbReference type="PANTHER" id="PTHR43788:SF8">
    <property type="entry name" value="DNA-BINDING PROTEIN SMUBP-2"/>
    <property type="match status" value="1"/>
</dbReference>
<dbReference type="InterPro" id="IPR047187">
    <property type="entry name" value="SF1_C_Upf1"/>
</dbReference>
<dbReference type="InterPro" id="IPR050534">
    <property type="entry name" value="Coronavir_polyprotein_1ab"/>
</dbReference>
<feature type="domain" description="DNA2/NAM7 helicase-like C-terminal" evidence="7">
    <location>
        <begin position="430"/>
        <end position="621"/>
    </location>
</feature>
<evidence type="ECO:0000256" key="2">
    <source>
        <dbReference type="ARBA" id="ARBA00022741"/>
    </source>
</evidence>